<evidence type="ECO:0000256" key="1">
    <source>
        <dbReference type="SAM" id="MobiDB-lite"/>
    </source>
</evidence>
<accession>A0A4R0HHC2</accession>
<keyword evidence="2" id="KW-0812">Transmembrane</keyword>
<dbReference type="Proteomes" id="UP000292346">
    <property type="component" value="Unassembled WGS sequence"/>
</dbReference>
<feature type="region of interest" description="Disordered" evidence="1">
    <location>
        <begin position="68"/>
        <end position="99"/>
    </location>
</feature>
<comment type="caution">
    <text evidence="3">The sequence shown here is derived from an EMBL/GenBank/DDBJ whole genome shotgun (WGS) entry which is preliminary data.</text>
</comment>
<feature type="compositionally biased region" description="Polar residues" evidence="1">
    <location>
        <begin position="88"/>
        <end position="97"/>
    </location>
</feature>
<reference evidence="3 4" key="1">
    <citation type="submission" date="2019-02" db="EMBL/GenBank/DDBJ databases">
        <title>Kribbella capetownensis sp. nov. and Kribbella speibonae sp. nov., isolated from soil.</title>
        <authorList>
            <person name="Curtis S.M."/>
            <person name="Norton I."/>
            <person name="Everest G.J."/>
            <person name="Meyers P.R."/>
        </authorList>
    </citation>
    <scope>NUCLEOTIDE SEQUENCE [LARGE SCALE GENOMIC DNA]</scope>
    <source>
        <strain evidence="3 4">KCTC 29219</strain>
    </source>
</reference>
<gene>
    <name evidence="3" type="ORF">E0H45_01630</name>
</gene>
<keyword evidence="4" id="KW-1185">Reference proteome</keyword>
<organism evidence="3 4">
    <name type="scientific">Kribbella soli</name>
    <dbReference type="NCBI Taxonomy" id="1124743"/>
    <lineage>
        <taxon>Bacteria</taxon>
        <taxon>Bacillati</taxon>
        <taxon>Actinomycetota</taxon>
        <taxon>Actinomycetes</taxon>
        <taxon>Propionibacteriales</taxon>
        <taxon>Kribbellaceae</taxon>
        <taxon>Kribbella</taxon>
    </lineage>
</organism>
<evidence type="ECO:0000313" key="3">
    <source>
        <dbReference type="EMBL" id="TCC10061.1"/>
    </source>
</evidence>
<dbReference type="EMBL" id="SJJZ01000001">
    <property type="protein sequence ID" value="TCC10061.1"/>
    <property type="molecule type" value="Genomic_DNA"/>
</dbReference>
<feature type="region of interest" description="Disordered" evidence="1">
    <location>
        <begin position="1"/>
        <end position="29"/>
    </location>
</feature>
<protein>
    <submittedName>
        <fullName evidence="3">Uncharacterized protein</fullName>
    </submittedName>
</protein>
<evidence type="ECO:0000313" key="4">
    <source>
        <dbReference type="Proteomes" id="UP000292346"/>
    </source>
</evidence>
<evidence type="ECO:0000256" key="2">
    <source>
        <dbReference type="SAM" id="Phobius"/>
    </source>
</evidence>
<dbReference type="AlphaFoldDB" id="A0A4R0HHC2"/>
<feature type="transmembrane region" description="Helical" evidence="2">
    <location>
        <begin position="43"/>
        <end position="63"/>
    </location>
</feature>
<keyword evidence="2" id="KW-1133">Transmembrane helix</keyword>
<dbReference type="OrthoDB" id="5178481at2"/>
<feature type="compositionally biased region" description="Low complexity" evidence="1">
    <location>
        <begin position="68"/>
        <end position="86"/>
    </location>
</feature>
<name>A0A4R0HHC2_9ACTN</name>
<proteinExistence type="predicted"/>
<dbReference type="RefSeq" id="WP_131334484.1">
    <property type="nucleotide sequence ID" value="NZ_SJJZ01000001.1"/>
</dbReference>
<sequence>MKQTDEVDDLLTRAGARWRADQEAPPEPDLEYMLSGGRKNRRWVPALAAASVAVVAAGVITVLPNPKSPTADAPASPVASAPAGGTPNAGTPQTFAQGNDEFLVKPGDKVQVSGQIVAAPGKTPVFCPPLAVHAIGYPPGKEPAPSCPDDFAVKLNGLDLDKVPGIKTVKGVRVGAAAVTGIWRGGAIDVEEQSAEKPLSYPAQNELQCPVPPGGWTSKPSNISSTAVTKFLTAHAAQIDGPIFRYPNGTSRGAPVVILIGIAHGDATVFREAFEKVYQGNYCVVPVLLSRSDNERISNAIGDLMSKNKTLGIYGAGGSGIYGGGASVSLVAYTPEVKAAFTPVGLDLIRFSPQVRPVS</sequence>
<keyword evidence="2" id="KW-0472">Membrane</keyword>